<dbReference type="SUPFAM" id="SSF111369">
    <property type="entry name" value="HlyD-like secretion proteins"/>
    <property type="match status" value="1"/>
</dbReference>
<dbReference type="GO" id="GO:1990281">
    <property type="term" value="C:efflux pump complex"/>
    <property type="evidence" value="ECO:0007669"/>
    <property type="project" value="TreeGrafter"/>
</dbReference>
<dbReference type="GO" id="GO:0015562">
    <property type="term" value="F:efflux transmembrane transporter activity"/>
    <property type="evidence" value="ECO:0007669"/>
    <property type="project" value="TreeGrafter"/>
</dbReference>
<dbReference type="Gene3D" id="2.40.50.100">
    <property type="match status" value="1"/>
</dbReference>
<proteinExistence type="predicted"/>
<sequence length="196" mass="21631">MDKYEAVTWAEEIEVRFAYSGKVAHVAKKAGDRVNKGNLLASLDRKMLQAELDRQLADFERTRAEFEIAAKKLGGSETDVYLKKGEQARLNVAVKDVELAKYKLDMADLFCPVNGLVKSAGGLRPGLNVSPASNPFVIIDLDTLVYRLRVAAKDVEKFKAKAKTLIPDTPGYFMVDMVIENKTDLLPGMPGLIKAV</sequence>
<protein>
    <submittedName>
        <fullName evidence="1">Uncharacterized protein</fullName>
    </submittedName>
</protein>
<gene>
    <name evidence="1" type="ORF">UX92_C0008G0010</name>
</gene>
<organism evidence="1 2">
    <name type="scientific">Candidatus Amesbacteria bacterium GW2011_GWA1_47_20</name>
    <dbReference type="NCBI Taxonomy" id="1618354"/>
    <lineage>
        <taxon>Bacteria</taxon>
        <taxon>Candidatus Amesiibacteriota</taxon>
    </lineage>
</organism>
<evidence type="ECO:0000313" key="2">
    <source>
        <dbReference type="Proteomes" id="UP000034565"/>
    </source>
</evidence>
<dbReference type="PANTHER" id="PTHR30469:SF15">
    <property type="entry name" value="HLYD FAMILY OF SECRETION PROTEINS"/>
    <property type="match status" value="1"/>
</dbReference>
<dbReference type="EMBL" id="LCOA01000008">
    <property type="protein sequence ID" value="KKU69842.1"/>
    <property type="molecule type" value="Genomic_DNA"/>
</dbReference>
<name>A0A0G1SK74_9BACT</name>
<dbReference type="Proteomes" id="UP000034565">
    <property type="component" value="Unassembled WGS sequence"/>
</dbReference>
<reference evidence="1 2" key="1">
    <citation type="journal article" date="2015" name="Nature">
        <title>rRNA introns, odd ribosomes, and small enigmatic genomes across a large radiation of phyla.</title>
        <authorList>
            <person name="Brown C.T."/>
            <person name="Hug L.A."/>
            <person name="Thomas B.C."/>
            <person name="Sharon I."/>
            <person name="Castelle C.J."/>
            <person name="Singh A."/>
            <person name="Wilkins M.J."/>
            <person name="Williams K.H."/>
            <person name="Banfield J.F."/>
        </authorList>
    </citation>
    <scope>NUCLEOTIDE SEQUENCE [LARGE SCALE GENOMIC DNA]</scope>
</reference>
<evidence type="ECO:0000313" key="1">
    <source>
        <dbReference type="EMBL" id="KKU69842.1"/>
    </source>
</evidence>
<dbReference type="PANTHER" id="PTHR30469">
    <property type="entry name" value="MULTIDRUG RESISTANCE PROTEIN MDTA"/>
    <property type="match status" value="1"/>
</dbReference>
<dbReference type="Gene3D" id="1.10.287.470">
    <property type="entry name" value="Helix hairpin bin"/>
    <property type="match status" value="1"/>
</dbReference>
<comment type="caution">
    <text evidence="1">The sequence shown here is derived from an EMBL/GenBank/DDBJ whole genome shotgun (WGS) entry which is preliminary data.</text>
</comment>
<accession>A0A0G1SK74</accession>
<dbReference type="AlphaFoldDB" id="A0A0G1SK74"/>